<evidence type="ECO:0000256" key="1">
    <source>
        <dbReference type="SAM" id="Phobius"/>
    </source>
</evidence>
<feature type="transmembrane region" description="Helical" evidence="1">
    <location>
        <begin position="49"/>
        <end position="67"/>
    </location>
</feature>
<proteinExistence type="predicted"/>
<keyword evidence="1" id="KW-0472">Membrane</keyword>
<protein>
    <submittedName>
        <fullName evidence="2">Uncharacterized protein</fullName>
    </submittedName>
</protein>
<gene>
    <name evidence="2" type="ORF">Tco_1069362</name>
</gene>
<reference evidence="2" key="2">
    <citation type="submission" date="2022-01" db="EMBL/GenBank/DDBJ databases">
        <authorList>
            <person name="Yamashiro T."/>
            <person name="Shiraishi A."/>
            <person name="Satake H."/>
            <person name="Nakayama K."/>
        </authorList>
    </citation>
    <scope>NUCLEOTIDE SEQUENCE</scope>
</reference>
<keyword evidence="1" id="KW-0812">Transmembrane</keyword>
<evidence type="ECO:0000313" key="2">
    <source>
        <dbReference type="EMBL" id="GJT87645.1"/>
    </source>
</evidence>
<comment type="caution">
    <text evidence="2">The sequence shown here is derived from an EMBL/GenBank/DDBJ whole genome shotgun (WGS) entry which is preliminary data.</text>
</comment>
<feature type="transmembrane region" description="Helical" evidence="1">
    <location>
        <begin position="107"/>
        <end position="129"/>
    </location>
</feature>
<organism evidence="2 3">
    <name type="scientific">Tanacetum coccineum</name>
    <dbReference type="NCBI Taxonomy" id="301880"/>
    <lineage>
        <taxon>Eukaryota</taxon>
        <taxon>Viridiplantae</taxon>
        <taxon>Streptophyta</taxon>
        <taxon>Embryophyta</taxon>
        <taxon>Tracheophyta</taxon>
        <taxon>Spermatophyta</taxon>
        <taxon>Magnoliopsida</taxon>
        <taxon>eudicotyledons</taxon>
        <taxon>Gunneridae</taxon>
        <taxon>Pentapetalae</taxon>
        <taxon>asterids</taxon>
        <taxon>campanulids</taxon>
        <taxon>Asterales</taxon>
        <taxon>Asteraceae</taxon>
        <taxon>Asteroideae</taxon>
        <taxon>Anthemideae</taxon>
        <taxon>Anthemidinae</taxon>
        <taxon>Tanacetum</taxon>
    </lineage>
</organism>
<accession>A0ABQ5HK65</accession>
<dbReference type="EMBL" id="BQNB010019656">
    <property type="protein sequence ID" value="GJT87645.1"/>
    <property type="molecule type" value="Genomic_DNA"/>
</dbReference>
<feature type="transmembrane region" description="Helical" evidence="1">
    <location>
        <begin position="79"/>
        <end position="101"/>
    </location>
</feature>
<feature type="transmembrane region" description="Helical" evidence="1">
    <location>
        <begin position="25"/>
        <end position="43"/>
    </location>
</feature>
<evidence type="ECO:0000313" key="3">
    <source>
        <dbReference type="Proteomes" id="UP001151760"/>
    </source>
</evidence>
<dbReference type="PANTHER" id="PTHR35471">
    <property type="entry name" value="OS07G0223700 PROTEIN"/>
    <property type="match status" value="1"/>
</dbReference>
<dbReference type="Proteomes" id="UP001151760">
    <property type="component" value="Unassembled WGS sequence"/>
</dbReference>
<reference evidence="2" key="1">
    <citation type="journal article" date="2022" name="Int. J. Mol. Sci.">
        <title>Draft Genome of Tanacetum Coccineum: Genomic Comparison of Closely Related Tanacetum-Family Plants.</title>
        <authorList>
            <person name="Yamashiro T."/>
            <person name="Shiraishi A."/>
            <person name="Nakayama K."/>
            <person name="Satake H."/>
        </authorList>
    </citation>
    <scope>NUCLEOTIDE SEQUENCE</scope>
</reference>
<feature type="transmembrane region" description="Helical" evidence="1">
    <location>
        <begin position="227"/>
        <end position="249"/>
    </location>
</feature>
<sequence>MMVCCCCCPELNSQIQTWLRDYDKIQSFALILIYIQIACGLIGSLGALYNGVSLINVGIGLFAIVAIESSSQSLGRTYAALLFSAILLDVFWFILFFREIWDITSDIYGEFAIFSVRLTLLMQIIGFTVRSSSSLLWIQMYRLGPSLIDSTVPRDGEWDLRNSFISPATPPVIKRTAGSVEPIYDPGFYSSLFSDNQDEGWIIALGRKGAQSSSYYISGKGQKAESLCMFELCLFAIPVCASMFFGMWLASRVLYLMHVSIVPLGLSCMQFPGHNFWD</sequence>
<keyword evidence="1" id="KW-1133">Transmembrane helix</keyword>
<name>A0ABQ5HK65_9ASTR</name>
<dbReference type="PANTHER" id="PTHR35471:SF1">
    <property type="entry name" value="OS07G0223700 PROTEIN"/>
    <property type="match status" value="1"/>
</dbReference>
<keyword evidence="3" id="KW-1185">Reference proteome</keyword>